<gene>
    <name evidence="3" type="ORF">TCM_007585</name>
</gene>
<feature type="domain" description="Reverse transcriptase Ty1/copia-type" evidence="2">
    <location>
        <begin position="269"/>
        <end position="475"/>
    </location>
</feature>
<dbReference type="STRING" id="3641.A0A061E1S4"/>
<proteinExistence type="predicted"/>
<feature type="compositionally biased region" description="Polar residues" evidence="1">
    <location>
        <begin position="194"/>
        <end position="206"/>
    </location>
</feature>
<dbReference type="Pfam" id="PF07727">
    <property type="entry name" value="RVT_2"/>
    <property type="match status" value="1"/>
</dbReference>
<dbReference type="PANTHER" id="PTHR11439:SF450">
    <property type="entry name" value="REVERSE TRANSCRIPTASE TY1_COPIA-TYPE DOMAIN-CONTAINING PROTEIN"/>
    <property type="match status" value="1"/>
</dbReference>
<dbReference type="OMA" id="MINTHTF"/>
<keyword evidence="3" id="KW-0808">Transferase</keyword>
<dbReference type="EMBL" id="CM001880">
    <property type="protein sequence ID" value="EOX98920.1"/>
    <property type="molecule type" value="Genomic_DNA"/>
</dbReference>
<dbReference type="Proteomes" id="UP000026915">
    <property type="component" value="Chromosome 2"/>
</dbReference>
<dbReference type="PANTHER" id="PTHR11439">
    <property type="entry name" value="GAG-POL-RELATED RETROTRANSPOSON"/>
    <property type="match status" value="1"/>
</dbReference>
<feature type="region of interest" description="Disordered" evidence="1">
    <location>
        <begin position="194"/>
        <end position="231"/>
    </location>
</feature>
<dbReference type="eggNOG" id="KOG0017">
    <property type="taxonomic scope" value="Eukaryota"/>
</dbReference>
<dbReference type="CDD" id="cd09272">
    <property type="entry name" value="RNase_HI_RT_Ty1"/>
    <property type="match status" value="1"/>
</dbReference>
<keyword evidence="4" id="KW-1185">Reference proteome</keyword>
<dbReference type="InterPro" id="IPR013103">
    <property type="entry name" value="RVT_2"/>
</dbReference>
<reference evidence="3 4" key="1">
    <citation type="journal article" date="2013" name="Genome Biol.">
        <title>The genome sequence of the most widely cultivated cacao type and its use to identify candidate genes regulating pod color.</title>
        <authorList>
            <person name="Motamayor J.C."/>
            <person name="Mockaitis K."/>
            <person name="Schmutz J."/>
            <person name="Haiminen N."/>
            <person name="Iii D.L."/>
            <person name="Cornejo O."/>
            <person name="Findley S.D."/>
            <person name="Zheng P."/>
            <person name="Utro F."/>
            <person name="Royaert S."/>
            <person name="Saski C."/>
            <person name="Jenkins J."/>
            <person name="Podicheti R."/>
            <person name="Zhao M."/>
            <person name="Scheffler B.E."/>
            <person name="Stack J.C."/>
            <person name="Feltus F.A."/>
            <person name="Mustiga G.M."/>
            <person name="Amores F."/>
            <person name="Phillips W."/>
            <person name="Marelli J.P."/>
            <person name="May G.D."/>
            <person name="Shapiro H."/>
            <person name="Ma J."/>
            <person name="Bustamante C.D."/>
            <person name="Schnell R.J."/>
            <person name="Main D."/>
            <person name="Gilbert D."/>
            <person name="Parida L."/>
            <person name="Kuhn D.N."/>
        </authorList>
    </citation>
    <scope>NUCLEOTIDE SEQUENCE [LARGE SCALE GENOMIC DNA]</scope>
    <source>
        <strain evidence="4">cv. Matina 1-6</strain>
    </source>
</reference>
<dbReference type="GO" id="GO:0016301">
    <property type="term" value="F:kinase activity"/>
    <property type="evidence" value="ECO:0007669"/>
    <property type="project" value="UniProtKB-KW"/>
</dbReference>
<dbReference type="Gramene" id="EOX98920">
    <property type="protein sequence ID" value="EOX98920"/>
    <property type="gene ID" value="TCM_007585"/>
</dbReference>
<dbReference type="InterPro" id="IPR043502">
    <property type="entry name" value="DNA/RNA_pol_sf"/>
</dbReference>
<evidence type="ECO:0000313" key="3">
    <source>
        <dbReference type="EMBL" id="EOX98920.1"/>
    </source>
</evidence>
<evidence type="ECO:0000256" key="1">
    <source>
        <dbReference type="SAM" id="MobiDB-lite"/>
    </source>
</evidence>
<organism evidence="3 4">
    <name type="scientific">Theobroma cacao</name>
    <name type="common">Cacao</name>
    <name type="synonym">Cocoa</name>
    <dbReference type="NCBI Taxonomy" id="3641"/>
    <lineage>
        <taxon>Eukaryota</taxon>
        <taxon>Viridiplantae</taxon>
        <taxon>Streptophyta</taxon>
        <taxon>Embryophyta</taxon>
        <taxon>Tracheophyta</taxon>
        <taxon>Spermatophyta</taxon>
        <taxon>Magnoliopsida</taxon>
        <taxon>eudicotyledons</taxon>
        <taxon>Gunneridae</taxon>
        <taxon>Pentapetalae</taxon>
        <taxon>rosids</taxon>
        <taxon>malvids</taxon>
        <taxon>Malvales</taxon>
        <taxon>Malvaceae</taxon>
        <taxon>Byttnerioideae</taxon>
        <taxon>Theobroma</taxon>
    </lineage>
</organism>
<sequence>MTVLEYIEKIHSISDELALAGSVVPNTNLILHVLNGVGSEYKKIVVAVRAYDTPINLEELHDKLIEYKSFLAREVAKHTNGFTANVAQFNRNKSSHSDTAIGPMINTHTFNSTNIQTNNHMEILSKAVATQFVEDQFPSLPSQTKDTSVTSHTLPIWSILSLSLHSFANSNAPVTNISSSLPSSVATNFLATDQSDSTSLQNHRTISSAHSPQTSPPSSSSKTTSHSFPNSFMASQPRQYPSYDHSLQKPSFQTNLKNKLQINVLRQHKTWELVPRMSNQNVVGCKWVYRVKHHPDGSVARYKARLVAKGFHQQLGIDYFETFSPVIKPNTIRVMLTLALSQGWPIHQLDVNNAFLHNHLSEEVFMSQPPGFVDTTYPKHVCRLHRSIYDLKQASRAWFEELKRFVLSFGFTNATSDTSLFVYTHGDSIMYFLVYVDDLFITGSSSVLVRKFIDTLSGQFLVKDLGYLHHFLGVKSATPLSSSSSLVLKDGTSATDATQHRKLIGSMQYLSISQPDIAYAHSISHGLFLNHSSSNHFTAYCDVNWAGNRDDFTSTSAFIIFLGFNPVSWCSKKQRTIARSSTKAEYRSIASTTTEIMWLRNLLHELQVSLFRPPQLLCDNLGATYLCANPVFHSRMKHIALNYHFVREQVSTGQLQVAHVSTIHQLAVLLTKPLHKTRFQLLRNKIGVSDDATILRGHNR</sequence>
<protein>
    <submittedName>
        <fullName evidence="3">Cysteine-rich RLK (RECEPTOR-like protein kinase) 8</fullName>
    </submittedName>
</protein>
<evidence type="ECO:0000313" key="4">
    <source>
        <dbReference type="Proteomes" id="UP000026915"/>
    </source>
</evidence>
<accession>A0A061E1S4</accession>
<evidence type="ECO:0000259" key="2">
    <source>
        <dbReference type="Pfam" id="PF07727"/>
    </source>
</evidence>
<dbReference type="HOGENOM" id="CLU_001650_21_4_1"/>
<keyword evidence="3" id="KW-0418">Kinase</keyword>
<feature type="compositionally biased region" description="Low complexity" evidence="1">
    <location>
        <begin position="207"/>
        <end position="231"/>
    </location>
</feature>
<dbReference type="InParanoid" id="A0A061E1S4"/>
<dbReference type="AlphaFoldDB" id="A0A061E1S4"/>
<dbReference type="SUPFAM" id="SSF56672">
    <property type="entry name" value="DNA/RNA polymerases"/>
    <property type="match status" value="1"/>
</dbReference>
<name>A0A061E1S4_THECC</name>